<dbReference type="Pfam" id="PF12274">
    <property type="entry name" value="DUF3615"/>
    <property type="match status" value="2"/>
</dbReference>
<feature type="domain" description="DUF3615" evidence="1">
    <location>
        <begin position="65"/>
        <end position="161"/>
    </location>
</feature>
<reference evidence="2" key="1">
    <citation type="submission" date="2023-02" db="EMBL/GenBank/DDBJ databases">
        <title>Genome of toxic invasive species Heracleum sosnowskyi carries increased number of genes despite the absence of recent whole-genome duplications.</title>
        <authorList>
            <person name="Schelkunov M."/>
            <person name="Shtratnikova V."/>
            <person name="Makarenko M."/>
            <person name="Klepikova A."/>
            <person name="Omelchenko D."/>
            <person name="Novikova G."/>
            <person name="Obukhova E."/>
            <person name="Bogdanov V."/>
            <person name="Penin A."/>
            <person name="Logacheva M."/>
        </authorList>
    </citation>
    <scope>NUCLEOTIDE SEQUENCE</scope>
    <source>
        <strain evidence="2">Hsosn_3</strain>
        <tissue evidence="2">Leaf</tissue>
    </source>
</reference>
<dbReference type="AlphaFoldDB" id="A0AAD8J7F2"/>
<evidence type="ECO:0000313" key="2">
    <source>
        <dbReference type="EMBL" id="KAK1397903.1"/>
    </source>
</evidence>
<dbReference type="Proteomes" id="UP001237642">
    <property type="component" value="Unassembled WGS sequence"/>
</dbReference>
<keyword evidence="3" id="KW-1185">Reference proteome</keyword>
<evidence type="ECO:0000313" key="3">
    <source>
        <dbReference type="Proteomes" id="UP001237642"/>
    </source>
</evidence>
<reference evidence="2" key="2">
    <citation type="submission" date="2023-05" db="EMBL/GenBank/DDBJ databases">
        <authorList>
            <person name="Schelkunov M.I."/>
        </authorList>
    </citation>
    <scope>NUCLEOTIDE SEQUENCE</scope>
    <source>
        <strain evidence="2">Hsosn_3</strain>
        <tissue evidence="2">Leaf</tissue>
    </source>
</reference>
<proteinExistence type="predicted"/>
<dbReference type="PANTHER" id="PTHR34710">
    <property type="entry name" value="OS03G0834100 PROTEIN"/>
    <property type="match status" value="1"/>
</dbReference>
<accession>A0AAD8J7F2</accession>
<feature type="domain" description="DUF3615" evidence="1">
    <location>
        <begin position="228"/>
        <end position="333"/>
    </location>
</feature>
<comment type="caution">
    <text evidence="2">The sequence shown here is derived from an EMBL/GenBank/DDBJ whole genome shotgun (WGS) entry which is preliminary data.</text>
</comment>
<sequence>MVVLRSGRKINPSSGSSSIAKKFKYRIFNCPEELDASHGKALSHLYPKKVPREKWPDHKINMQLAEEALNYFNQPQNYKLLKVHYVKVIPFGHFMLYHFNFTAENTHVAAASKEMFFTELTNSRKGVSVRLCVSLGPENSLSGLKLNGCCYCLQHNKVWHPRNGGFVRGLDSVYKTVQDICDINQNNAVSDHEKHLPNDFGSEPKKERENISEQVDDASLYAIAIEALKFYNQGWPIYYDIYYELVKPGFVTRVILPTCVLFHVNFTAKATDDATTSEENFFAEVKSTGGAFSCDLCMILEPCDLILEDETDETVDKTNGCCYCNEFNNVLHPIVGRFVRGGDSFYIPVEELRKTALI</sequence>
<name>A0AAD8J7F2_9APIA</name>
<dbReference type="PANTHER" id="PTHR34710:SF20">
    <property type="entry name" value="OS10G0550200 PROTEIN"/>
    <property type="match status" value="1"/>
</dbReference>
<gene>
    <name evidence="2" type="ORF">POM88_007766</name>
</gene>
<dbReference type="InterPro" id="IPR022059">
    <property type="entry name" value="DUF3615"/>
</dbReference>
<organism evidence="2 3">
    <name type="scientific">Heracleum sosnowskyi</name>
    <dbReference type="NCBI Taxonomy" id="360622"/>
    <lineage>
        <taxon>Eukaryota</taxon>
        <taxon>Viridiplantae</taxon>
        <taxon>Streptophyta</taxon>
        <taxon>Embryophyta</taxon>
        <taxon>Tracheophyta</taxon>
        <taxon>Spermatophyta</taxon>
        <taxon>Magnoliopsida</taxon>
        <taxon>eudicotyledons</taxon>
        <taxon>Gunneridae</taxon>
        <taxon>Pentapetalae</taxon>
        <taxon>asterids</taxon>
        <taxon>campanulids</taxon>
        <taxon>Apiales</taxon>
        <taxon>Apiaceae</taxon>
        <taxon>Apioideae</taxon>
        <taxon>apioid superclade</taxon>
        <taxon>Tordylieae</taxon>
        <taxon>Tordyliinae</taxon>
        <taxon>Heracleum</taxon>
    </lineage>
</organism>
<protein>
    <recommendedName>
        <fullName evidence="1">DUF3615 domain-containing protein</fullName>
    </recommendedName>
</protein>
<dbReference type="EMBL" id="JAUIZM010000002">
    <property type="protein sequence ID" value="KAK1397903.1"/>
    <property type="molecule type" value="Genomic_DNA"/>
</dbReference>
<evidence type="ECO:0000259" key="1">
    <source>
        <dbReference type="Pfam" id="PF12274"/>
    </source>
</evidence>